<dbReference type="AlphaFoldDB" id="A0A085N345"/>
<sequence length="170" mass="19169">MERFRDQLVGGLRDESIQGRLLAETLKPYDEPVKRAQAGGAAATQVKELQAQKRSIDIPTTNRLRQTNSAKKILPRVSLRLEEHLRYPCHPFSCAGSHSRKECKFRNAECNFYHKKGHIAKVCRSKAPTARACDKKKAPPSSRGKPSTHKVDMSLDESYTQNVINSLRQA</sequence>
<gene>
    <name evidence="2" type="ORF">M514_07880</name>
</gene>
<evidence type="ECO:0000313" key="2">
    <source>
        <dbReference type="EMBL" id="KFD63891.1"/>
    </source>
</evidence>
<name>A0A085N345_9BILA</name>
<feature type="region of interest" description="Disordered" evidence="1">
    <location>
        <begin position="130"/>
        <end position="170"/>
    </location>
</feature>
<organism evidence="2">
    <name type="scientific">Trichuris suis</name>
    <name type="common">pig whipworm</name>
    <dbReference type="NCBI Taxonomy" id="68888"/>
    <lineage>
        <taxon>Eukaryota</taxon>
        <taxon>Metazoa</taxon>
        <taxon>Ecdysozoa</taxon>
        <taxon>Nematoda</taxon>
        <taxon>Enoplea</taxon>
        <taxon>Dorylaimia</taxon>
        <taxon>Trichinellida</taxon>
        <taxon>Trichuridae</taxon>
        <taxon>Trichuris</taxon>
    </lineage>
</organism>
<protein>
    <submittedName>
        <fullName evidence="2">Uncharacterized protein</fullName>
    </submittedName>
</protein>
<evidence type="ECO:0000256" key="1">
    <source>
        <dbReference type="SAM" id="MobiDB-lite"/>
    </source>
</evidence>
<dbReference type="EMBL" id="KL367564">
    <property type="protein sequence ID" value="KFD63891.1"/>
    <property type="molecule type" value="Genomic_DNA"/>
</dbReference>
<accession>A0A085N345</accession>
<dbReference type="Proteomes" id="UP000030758">
    <property type="component" value="Unassembled WGS sequence"/>
</dbReference>
<reference evidence="2" key="1">
    <citation type="journal article" date="2014" name="Nat. Genet.">
        <title>Genome and transcriptome of the porcine whipworm Trichuris suis.</title>
        <authorList>
            <person name="Jex A.R."/>
            <person name="Nejsum P."/>
            <person name="Schwarz E.M."/>
            <person name="Hu L."/>
            <person name="Young N.D."/>
            <person name="Hall R.S."/>
            <person name="Korhonen P.K."/>
            <person name="Liao S."/>
            <person name="Thamsborg S."/>
            <person name="Xia J."/>
            <person name="Xu P."/>
            <person name="Wang S."/>
            <person name="Scheerlinck J.P."/>
            <person name="Hofmann A."/>
            <person name="Sternberg P.W."/>
            <person name="Wang J."/>
            <person name="Gasser R.B."/>
        </authorList>
    </citation>
    <scope>NUCLEOTIDE SEQUENCE [LARGE SCALE GENOMIC DNA]</scope>
    <source>
        <strain evidence="2">DCEP-RM93F</strain>
    </source>
</reference>
<proteinExistence type="predicted"/>
<feature type="compositionally biased region" description="Polar residues" evidence="1">
    <location>
        <begin position="157"/>
        <end position="170"/>
    </location>
</feature>